<accession>A0A0C2V5S6</accession>
<evidence type="ECO:0000259" key="5">
    <source>
        <dbReference type="PROSITE" id="PS51379"/>
    </source>
</evidence>
<gene>
    <name evidence="6" type="ORF">CCC_01833</name>
</gene>
<dbReference type="SUPFAM" id="SSF54862">
    <property type="entry name" value="4Fe-4S ferredoxins"/>
    <property type="match status" value="1"/>
</dbReference>
<evidence type="ECO:0000256" key="2">
    <source>
        <dbReference type="ARBA" id="ARBA00022723"/>
    </source>
</evidence>
<feature type="domain" description="4Fe-4S ferredoxin-type" evidence="5">
    <location>
        <begin position="40"/>
        <end position="68"/>
    </location>
</feature>
<dbReference type="Pfam" id="PF00037">
    <property type="entry name" value="Fer4"/>
    <property type="match status" value="1"/>
</dbReference>
<proteinExistence type="predicted"/>
<dbReference type="GO" id="GO:0046872">
    <property type="term" value="F:metal ion binding"/>
    <property type="evidence" value="ECO:0007669"/>
    <property type="project" value="UniProtKB-KW"/>
</dbReference>
<keyword evidence="2" id="KW-0479">Metal-binding</keyword>
<evidence type="ECO:0000313" key="7">
    <source>
        <dbReference type="Proteomes" id="UP000031971"/>
    </source>
</evidence>
<dbReference type="Proteomes" id="UP000031971">
    <property type="component" value="Unassembled WGS sequence"/>
</dbReference>
<evidence type="ECO:0000256" key="3">
    <source>
        <dbReference type="ARBA" id="ARBA00023004"/>
    </source>
</evidence>
<name>A0A0C2V5S6_PARME</name>
<dbReference type="PROSITE" id="PS00198">
    <property type="entry name" value="4FE4S_FER_1"/>
    <property type="match status" value="2"/>
</dbReference>
<dbReference type="PANTHER" id="PTHR43687:SF1">
    <property type="entry name" value="FERREDOXIN III"/>
    <property type="match status" value="1"/>
</dbReference>
<feature type="domain" description="4Fe-4S ferredoxin-type" evidence="5">
    <location>
        <begin position="279"/>
        <end position="308"/>
    </location>
</feature>
<organism evidence="6 7">
    <name type="scientific">Paramagnetospirillum magnetotacticum MS-1</name>
    <dbReference type="NCBI Taxonomy" id="272627"/>
    <lineage>
        <taxon>Bacteria</taxon>
        <taxon>Pseudomonadati</taxon>
        <taxon>Pseudomonadota</taxon>
        <taxon>Alphaproteobacteria</taxon>
        <taxon>Rhodospirillales</taxon>
        <taxon>Magnetospirillaceae</taxon>
        <taxon>Paramagnetospirillum</taxon>
    </lineage>
</organism>
<keyword evidence="7" id="KW-1185">Reference proteome</keyword>
<evidence type="ECO:0000313" key="6">
    <source>
        <dbReference type="EMBL" id="KIM00422.1"/>
    </source>
</evidence>
<keyword evidence="1" id="KW-0004">4Fe-4S</keyword>
<evidence type="ECO:0000256" key="1">
    <source>
        <dbReference type="ARBA" id="ARBA00022485"/>
    </source>
</evidence>
<dbReference type="PANTHER" id="PTHR43687">
    <property type="entry name" value="ADENYLYLSULFATE REDUCTASE, BETA SUBUNIT"/>
    <property type="match status" value="1"/>
</dbReference>
<comment type="caution">
    <text evidence="6">The sequence shown here is derived from an EMBL/GenBank/DDBJ whole genome shotgun (WGS) entry which is preliminary data.</text>
</comment>
<dbReference type="STRING" id="272627.CCC_01833"/>
<dbReference type="GO" id="GO:0051539">
    <property type="term" value="F:4 iron, 4 sulfur cluster binding"/>
    <property type="evidence" value="ECO:0007669"/>
    <property type="project" value="UniProtKB-KW"/>
</dbReference>
<reference evidence="6 7" key="1">
    <citation type="submission" date="2015-01" db="EMBL/GenBank/DDBJ databases">
        <title>Genome Sequence of Magnetospirillum magnetotacticum Strain MS-1.</title>
        <authorList>
            <person name="Marinov G.K."/>
            <person name="Smalley M.D."/>
            <person name="DeSalvo G."/>
        </authorList>
    </citation>
    <scope>NUCLEOTIDE SEQUENCE [LARGE SCALE GENOMIC DNA]</scope>
    <source>
        <strain evidence="6 7">MS-1</strain>
    </source>
</reference>
<evidence type="ECO:0000256" key="4">
    <source>
        <dbReference type="ARBA" id="ARBA00023014"/>
    </source>
</evidence>
<dbReference type="Pfam" id="PF12838">
    <property type="entry name" value="Fer4_7"/>
    <property type="match status" value="1"/>
</dbReference>
<keyword evidence="3" id="KW-0408">Iron</keyword>
<dbReference type="EMBL" id="JXSL01000016">
    <property type="protein sequence ID" value="KIM00422.1"/>
    <property type="molecule type" value="Genomic_DNA"/>
</dbReference>
<dbReference type="InterPro" id="IPR050572">
    <property type="entry name" value="Fe-S_Ferredoxin"/>
</dbReference>
<dbReference type="InterPro" id="IPR017900">
    <property type="entry name" value="4Fe4S_Fe_S_CS"/>
</dbReference>
<dbReference type="Gene3D" id="3.30.70.20">
    <property type="match status" value="2"/>
</dbReference>
<feature type="domain" description="4Fe-4S ferredoxin-type" evidence="5">
    <location>
        <begin position="245"/>
        <end position="276"/>
    </location>
</feature>
<dbReference type="PROSITE" id="PS51379">
    <property type="entry name" value="4FE4S_FER_2"/>
    <property type="match status" value="3"/>
</dbReference>
<dbReference type="AlphaFoldDB" id="A0A0C2V5S6"/>
<protein>
    <submittedName>
        <fullName evidence="6">Ferredoxin</fullName>
    </submittedName>
</protein>
<keyword evidence="4" id="KW-0411">Iron-sulfur</keyword>
<sequence length="374" mass="38934">MVATEFVHLDGAACEPFRRRGGCVACAEGCPVAAIEAMGDVPTVSETCVGCGSCAVACPVGAIEAKGFGEAADPSPRHGRVVVECARVPPNSIEAGTIRVPCLSGLTVSHLLALRLAAGEASVVLMDRGWCGECSVGKGEAIPAARALVQTRDIMLAIGLAEALVPRLRRTPLKPALRDDSAARGGVSRRGLFRRLGAVGSGTPSRTPVPVTPVEAAPVVRNHLRQVALLRRLSEMHGGLSPDRLVPSLGVSEACNNSGACAAHCPTQALQSWVGEAAEGLSFDPRSCIDCGLCVSACPGSALSFDRSAGRAIRAERTILTAHSIGLCRQCGAQMSDIDADGLCPRCRNGIGMLRNLFSFQASDLKERECHEHT</sequence>
<dbReference type="InterPro" id="IPR017896">
    <property type="entry name" value="4Fe4S_Fe-S-bd"/>
</dbReference>